<comment type="similarity">
    <text evidence="1 2">Belongs to the calycin superfamily. Fatty-acid binding protein (FABP) family.</text>
</comment>
<protein>
    <recommendedName>
        <fullName evidence="4">Cytosolic fatty-acid binding proteins domain-containing protein</fullName>
    </recommendedName>
</protein>
<dbReference type="InterPro" id="IPR000463">
    <property type="entry name" value="Fatty_acid-bd"/>
</dbReference>
<dbReference type="InterPro" id="IPR031259">
    <property type="entry name" value="ILBP"/>
</dbReference>
<organism evidence="5 6">
    <name type="scientific">Xenoophorus captivus</name>
    <dbReference type="NCBI Taxonomy" id="1517983"/>
    <lineage>
        <taxon>Eukaryota</taxon>
        <taxon>Metazoa</taxon>
        <taxon>Chordata</taxon>
        <taxon>Craniata</taxon>
        <taxon>Vertebrata</taxon>
        <taxon>Euteleostomi</taxon>
        <taxon>Actinopterygii</taxon>
        <taxon>Neopterygii</taxon>
        <taxon>Teleostei</taxon>
        <taxon>Neoteleostei</taxon>
        <taxon>Acanthomorphata</taxon>
        <taxon>Ovalentaria</taxon>
        <taxon>Atherinomorphae</taxon>
        <taxon>Cyprinodontiformes</taxon>
        <taxon>Goodeidae</taxon>
        <taxon>Xenoophorus</taxon>
    </lineage>
</organism>
<gene>
    <name evidence="5" type="ORF">XENOCAPTIV_007276</name>
</gene>
<feature type="chain" id="PRO_5046631825" description="Cytosolic fatty-acid binding proteins domain-containing protein" evidence="3">
    <location>
        <begin position="28"/>
        <end position="230"/>
    </location>
</feature>
<sequence length="230" mass="25682">MDISQKVAARSCILLPVLLFLWHRAKKIGPVSLFDLIFDYLQPKMERNIPDFSGTWEMKSSENFEELLKALGVNVMLRKIAVKAASKPLVEITQDGETLSIKTSTTVRTTHITFTVGQEFNESTVDGRPFTPPLFSKGLLRYSLLHLLTSHHLSTLSSPLGLSCPLSLPNSPRYSPHSPCTASMWPSPKQTHSTSQDFTASRLITSKLSACSGLFFLLLHQTLPHWFLSL</sequence>
<feature type="domain" description="Cytosolic fatty-acid binding proteins" evidence="4">
    <location>
        <begin position="54"/>
        <end position="71"/>
    </location>
</feature>
<dbReference type="Pfam" id="PF00061">
    <property type="entry name" value="Lipocalin"/>
    <property type="match status" value="1"/>
</dbReference>
<keyword evidence="6" id="KW-1185">Reference proteome</keyword>
<comment type="caution">
    <text evidence="5">The sequence shown here is derived from an EMBL/GenBank/DDBJ whole genome shotgun (WGS) entry which is preliminary data.</text>
</comment>
<evidence type="ECO:0000256" key="2">
    <source>
        <dbReference type="RuleBase" id="RU003696"/>
    </source>
</evidence>
<evidence type="ECO:0000313" key="6">
    <source>
        <dbReference type="Proteomes" id="UP001434883"/>
    </source>
</evidence>
<evidence type="ECO:0000313" key="5">
    <source>
        <dbReference type="EMBL" id="MEQ2198070.1"/>
    </source>
</evidence>
<reference evidence="5 6" key="1">
    <citation type="submission" date="2021-06" db="EMBL/GenBank/DDBJ databases">
        <authorList>
            <person name="Palmer J.M."/>
        </authorList>
    </citation>
    <scope>NUCLEOTIDE SEQUENCE [LARGE SCALE GENOMIC DNA]</scope>
    <source>
        <strain evidence="5 6">XC_2019</strain>
        <tissue evidence="5">Muscle</tissue>
    </source>
</reference>
<dbReference type="PRINTS" id="PR00178">
    <property type="entry name" value="FATTYACIDBP"/>
</dbReference>
<name>A0ABV0QQH6_9TELE</name>
<proteinExistence type="inferred from homology"/>
<dbReference type="InterPro" id="IPR012674">
    <property type="entry name" value="Calycin"/>
</dbReference>
<dbReference type="Gene3D" id="2.40.128.20">
    <property type="match status" value="1"/>
</dbReference>
<evidence type="ECO:0000256" key="1">
    <source>
        <dbReference type="ARBA" id="ARBA00008390"/>
    </source>
</evidence>
<dbReference type="PROSITE" id="PS00214">
    <property type="entry name" value="FABP"/>
    <property type="match status" value="1"/>
</dbReference>
<keyword evidence="2" id="KW-0813">Transport</keyword>
<dbReference type="EMBL" id="JAHRIN010018627">
    <property type="protein sequence ID" value="MEQ2198070.1"/>
    <property type="molecule type" value="Genomic_DNA"/>
</dbReference>
<dbReference type="SUPFAM" id="SSF50814">
    <property type="entry name" value="Lipocalins"/>
    <property type="match status" value="1"/>
</dbReference>
<keyword evidence="3" id="KW-0732">Signal</keyword>
<feature type="signal peptide" evidence="3">
    <location>
        <begin position="1"/>
        <end position="27"/>
    </location>
</feature>
<dbReference type="InterPro" id="IPR000566">
    <property type="entry name" value="Lipocln_cytosolic_FA-bd_dom"/>
</dbReference>
<dbReference type="Proteomes" id="UP001434883">
    <property type="component" value="Unassembled WGS sequence"/>
</dbReference>
<evidence type="ECO:0000256" key="3">
    <source>
        <dbReference type="SAM" id="SignalP"/>
    </source>
</evidence>
<dbReference type="PANTHER" id="PTHR11955">
    <property type="entry name" value="FATTY ACID BINDING PROTEIN"/>
    <property type="match status" value="1"/>
</dbReference>
<evidence type="ECO:0000259" key="4">
    <source>
        <dbReference type="PROSITE" id="PS00214"/>
    </source>
</evidence>
<accession>A0ABV0QQH6</accession>